<organism evidence="1 2">
    <name type="scientific">Galemys pyrenaicus</name>
    <name type="common">Iberian desman</name>
    <name type="synonym">Pyrenean desman</name>
    <dbReference type="NCBI Taxonomy" id="202257"/>
    <lineage>
        <taxon>Eukaryota</taxon>
        <taxon>Metazoa</taxon>
        <taxon>Chordata</taxon>
        <taxon>Craniata</taxon>
        <taxon>Vertebrata</taxon>
        <taxon>Euteleostomi</taxon>
        <taxon>Mammalia</taxon>
        <taxon>Eutheria</taxon>
        <taxon>Laurasiatheria</taxon>
        <taxon>Eulipotyphla</taxon>
        <taxon>Talpidae</taxon>
        <taxon>Galemys</taxon>
    </lineage>
</organism>
<evidence type="ECO:0000313" key="2">
    <source>
        <dbReference type="Proteomes" id="UP000700334"/>
    </source>
</evidence>
<feature type="non-terminal residue" evidence="1">
    <location>
        <position position="149"/>
    </location>
</feature>
<dbReference type="AlphaFoldDB" id="A0A8J5ZGB2"/>
<dbReference type="OrthoDB" id="8251209at2759"/>
<proteinExistence type="predicted"/>
<comment type="caution">
    <text evidence="1">The sequence shown here is derived from an EMBL/GenBank/DDBJ whole genome shotgun (WGS) entry which is preliminary data.</text>
</comment>
<sequence>QLYKKLLLGTTLENESQDYIYYRNPTFLDQDSSTTTSSECESSHAVQHKLQPSFKFQDCALGNEMKVDLQSFMSELLTLKPHLCLVITPCSKYSDVTESKESVNVCGFMPSLLQVRCSNQVKPSSLLLVVVTEMFMFNSHVFQMPFQDN</sequence>
<name>A0A8J5ZGB2_GALPY</name>
<dbReference type="Proteomes" id="UP000700334">
    <property type="component" value="Unassembled WGS sequence"/>
</dbReference>
<gene>
    <name evidence="1" type="ORF">J0S82_018074</name>
</gene>
<keyword evidence="2" id="KW-1185">Reference proteome</keyword>
<reference evidence="1" key="1">
    <citation type="journal article" date="2021" name="Evol. Appl.">
        <title>The genome of the Pyrenean desman and the effects of bottlenecks and inbreeding on the genomic landscape of an endangered species.</title>
        <authorList>
            <person name="Escoda L."/>
            <person name="Castresana J."/>
        </authorList>
    </citation>
    <scope>NUCLEOTIDE SEQUENCE</scope>
    <source>
        <strain evidence="1">IBE-C5619</strain>
    </source>
</reference>
<evidence type="ECO:0000313" key="1">
    <source>
        <dbReference type="EMBL" id="KAG8505676.1"/>
    </source>
</evidence>
<accession>A0A8J5ZGB2</accession>
<dbReference type="EMBL" id="JAGFMF010012245">
    <property type="protein sequence ID" value="KAG8505676.1"/>
    <property type="molecule type" value="Genomic_DNA"/>
</dbReference>
<protein>
    <submittedName>
        <fullName evidence="1">Protein Lines-1</fullName>
    </submittedName>
</protein>